<organism evidence="2 3">
    <name type="scientific">Paenibacillus flagellatus</name>
    <dbReference type="NCBI Taxonomy" id="2211139"/>
    <lineage>
        <taxon>Bacteria</taxon>
        <taxon>Bacillati</taxon>
        <taxon>Bacillota</taxon>
        <taxon>Bacilli</taxon>
        <taxon>Bacillales</taxon>
        <taxon>Paenibacillaceae</taxon>
        <taxon>Paenibacillus</taxon>
    </lineage>
</organism>
<dbReference type="Proteomes" id="UP000247476">
    <property type="component" value="Unassembled WGS sequence"/>
</dbReference>
<reference evidence="2 3" key="1">
    <citation type="submission" date="2018-05" db="EMBL/GenBank/DDBJ databases">
        <title>Paenibacillus flagellatus sp. nov., isolated from selenium mineral soil.</title>
        <authorList>
            <person name="Dai X."/>
        </authorList>
    </citation>
    <scope>NUCLEOTIDE SEQUENCE [LARGE SCALE GENOMIC DNA]</scope>
    <source>
        <strain evidence="2 3">DXL2</strain>
    </source>
</reference>
<sequence>MQYSAEEKETTCVYDYIDDQWTVYSCVPRHITKLRKIAEPCWEEKNGDRVTAAKWKLRGNQVRFAVEIVSKMTPEQREASRSRMLQRHEKRKEIVTKK</sequence>
<protein>
    <submittedName>
        <fullName evidence="2">Uncharacterized protein</fullName>
    </submittedName>
</protein>
<dbReference type="EMBL" id="QJVJ01000005">
    <property type="protein sequence ID" value="PYI54494.1"/>
    <property type="molecule type" value="Genomic_DNA"/>
</dbReference>
<keyword evidence="3" id="KW-1185">Reference proteome</keyword>
<name>A0A2V5K8W4_9BACL</name>
<gene>
    <name evidence="2" type="ORF">DLM86_13595</name>
</gene>
<evidence type="ECO:0000313" key="2">
    <source>
        <dbReference type="EMBL" id="PYI54494.1"/>
    </source>
</evidence>
<dbReference type="RefSeq" id="WP_110840551.1">
    <property type="nucleotide sequence ID" value="NZ_QJVJ01000005.1"/>
</dbReference>
<dbReference type="AlphaFoldDB" id="A0A2V5K8W4"/>
<accession>A0A2V5K8W4</accession>
<feature type="region of interest" description="Disordered" evidence="1">
    <location>
        <begin position="75"/>
        <end position="98"/>
    </location>
</feature>
<evidence type="ECO:0000256" key="1">
    <source>
        <dbReference type="SAM" id="MobiDB-lite"/>
    </source>
</evidence>
<evidence type="ECO:0000313" key="3">
    <source>
        <dbReference type="Proteomes" id="UP000247476"/>
    </source>
</evidence>
<comment type="caution">
    <text evidence="2">The sequence shown here is derived from an EMBL/GenBank/DDBJ whole genome shotgun (WGS) entry which is preliminary data.</text>
</comment>
<proteinExistence type="predicted"/>
<dbReference type="OrthoDB" id="2362578at2"/>